<accession>A0ACB8RFR9</accession>
<reference evidence="1" key="2">
    <citation type="journal article" date="2022" name="New Phytol.">
        <title>Evolutionary transition to the ectomycorrhizal habit in the genomes of a hyperdiverse lineage of mushroom-forming fungi.</title>
        <authorList>
            <person name="Looney B."/>
            <person name="Miyauchi S."/>
            <person name="Morin E."/>
            <person name="Drula E."/>
            <person name="Courty P.E."/>
            <person name="Kohler A."/>
            <person name="Kuo A."/>
            <person name="LaButti K."/>
            <person name="Pangilinan J."/>
            <person name="Lipzen A."/>
            <person name="Riley R."/>
            <person name="Andreopoulos W."/>
            <person name="He G."/>
            <person name="Johnson J."/>
            <person name="Nolan M."/>
            <person name="Tritt A."/>
            <person name="Barry K.W."/>
            <person name="Grigoriev I.V."/>
            <person name="Nagy L.G."/>
            <person name="Hibbett D."/>
            <person name="Henrissat B."/>
            <person name="Matheny P.B."/>
            <person name="Labbe J."/>
            <person name="Martin F.M."/>
        </authorList>
    </citation>
    <scope>NUCLEOTIDE SEQUENCE</scope>
    <source>
        <strain evidence="1">FP105234-sp</strain>
    </source>
</reference>
<sequence length="205" mass="22324">MAPSHRSSSTSALKQGTLSFASVKRTGSGADAKAKSKGTPQRAIGAPAATVDVNTSPGSTSASDVDAAEVQRRQSARKRKLAEAERAAEAEASRARDGVENTLPVKRARLDMGDKRWNKAYGVAREKMGHIEPIHAAGQTKVHHILRVFDLSYEYGPCIGVTRLERWERAAALGLNPPQEIYDILTTREGIEDVKLVRNVFYEEV</sequence>
<proteinExistence type="predicted"/>
<reference evidence="1" key="1">
    <citation type="submission" date="2021-02" db="EMBL/GenBank/DDBJ databases">
        <authorList>
            <consortium name="DOE Joint Genome Institute"/>
            <person name="Ahrendt S."/>
            <person name="Looney B.P."/>
            <person name="Miyauchi S."/>
            <person name="Morin E."/>
            <person name="Drula E."/>
            <person name="Courty P.E."/>
            <person name="Chicoki N."/>
            <person name="Fauchery L."/>
            <person name="Kohler A."/>
            <person name="Kuo A."/>
            <person name="Labutti K."/>
            <person name="Pangilinan J."/>
            <person name="Lipzen A."/>
            <person name="Riley R."/>
            <person name="Andreopoulos W."/>
            <person name="He G."/>
            <person name="Johnson J."/>
            <person name="Barry K.W."/>
            <person name="Grigoriev I.V."/>
            <person name="Nagy L."/>
            <person name="Hibbett D."/>
            <person name="Henrissat B."/>
            <person name="Matheny P.B."/>
            <person name="Labbe J."/>
            <person name="Martin F."/>
        </authorList>
    </citation>
    <scope>NUCLEOTIDE SEQUENCE</scope>
    <source>
        <strain evidence="1">FP105234-sp</strain>
    </source>
</reference>
<comment type="caution">
    <text evidence="1">The sequence shown here is derived from an EMBL/GenBank/DDBJ whole genome shotgun (WGS) entry which is preliminary data.</text>
</comment>
<protein>
    <submittedName>
        <fullName evidence="1">Uncharacterized protein</fullName>
    </submittedName>
</protein>
<evidence type="ECO:0000313" key="2">
    <source>
        <dbReference type="Proteomes" id="UP000814033"/>
    </source>
</evidence>
<dbReference type="EMBL" id="MU276050">
    <property type="protein sequence ID" value="KAI0042734.1"/>
    <property type="molecule type" value="Genomic_DNA"/>
</dbReference>
<name>A0ACB8RFR9_9AGAM</name>
<organism evidence="1 2">
    <name type="scientific">Auriscalpium vulgare</name>
    <dbReference type="NCBI Taxonomy" id="40419"/>
    <lineage>
        <taxon>Eukaryota</taxon>
        <taxon>Fungi</taxon>
        <taxon>Dikarya</taxon>
        <taxon>Basidiomycota</taxon>
        <taxon>Agaricomycotina</taxon>
        <taxon>Agaricomycetes</taxon>
        <taxon>Russulales</taxon>
        <taxon>Auriscalpiaceae</taxon>
        <taxon>Auriscalpium</taxon>
    </lineage>
</organism>
<dbReference type="Proteomes" id="UP000814033">
    <property type="component" value="Unassembled WGS sequence"/>
</dbReference>
<evidence type="ECO:0000313" key="1">
    <source>
        <dbReference type="EMBL" id="KAI0042734.1"/>
    </source>
</evidence>
<gene>
    <name evidence="1" type="ORF">FA95DRAFT_1564020</name>
</gene>
<keyword evidence="2" id="KW-1185">Reference proteome</keyword>